<dbReference type="PANTHER" id="PTHR33452:SF1">
    <property type="entry name" value="INNER MEMBRANE PROTEIN YPHA-RELATED"/>
    <property type="match status" value="1"/>
</dbReference>
<evidence type="ECO:0000256" key="7">
    <source>
        <dbReference type="SAM" id="Phobius"/>
    </source>
</evidence>
<evidence type="ECO:0000256" key="2">
    <source>
        <dbReference type="ARBA" id="ARBA00006679"/>
    </source>
</evidence>
<keyword evidence="5 7" id="KW-1133">Transmembrane helix</keyword>
<evidence type="ECO:0000256" key="4">
    <source>
        <dbReference type="ARBA" id="ARBA00022692"/>
    </source>
</evidence>
<feature type="transmembrane region" description="Helical" evidence="7">
    <location>
        <begin position="72"/>
        <end position="97"/>
    </location>
</feature>
<dbReference type="GO" id="GO:0005886">
    <property type="term" value="C:plasma membrane"/>
    <property type="evidence" value="ECO:0007669"/>
    <property type="project" value="UniProtKB-SubCell"/>
</dbReference>
<dbReference type="Proteomes" id="UP000386847">
    <property type="component" value="Chromosome"/>
</dbReference>
<dbReference type="Pfam" id="PF07681">
    <property type="entry name" value="DoxX"/>
    <property type="match status" value="1"/>
</dbReference>
<comment type="similarity">
    <text evidence="2">Belongs to the DoxX family.</text>
</comment>
<dbReference type="InterPro" id="IPR032808">
    <property type="entry name" value="DoxX"/>
</dbReference>
<proteinExistence type="inferred from homology"/>
<comment type="subcellular location">
    <subcellularLocation>
        <location evidence="1">Cell membrane</location>
        <topology evidence="1">Multi-pass membrane protein</topology>
    </subcellularLocation>
</comment>
<evidence type="ECO:0000313" key="8">
    <source>
        <dbReference type="EMBL" id="QGF24185.1"/>
    </source>
</evidence>
<name>A0A5Q2FHP9_9ACTN</name>
<dbReference type="EMBL" id="CP045725">
    <property type="protein sequence ID" value="QGF24185.1"/>
    <property type="molecule type" value="Genomic_DNA"/>
</dbReference>
<feature type="transmembrane region" description="Helical" evidence="7">
    <location>
        <begin position="109"/>
        <end position="132"/>
    </location>
</feature>
<keyword evidence="3" id="KW-1003">Cell membrane</keyword>
<keyword evidence="4 7" id="KW-0812">Transmembrane</keyword>
<evidence type="ECO:0000256" key="3">
    <source>
        <dbReference type="ARBA" id="ARBA00022475"/>
    </source>
</evidence>
<evidence type="ECO:0000256" key="5">
    <source>
        <dbReference type="ARBA" id="ARBA00022989"/>
    </source>
</evidence>
<feature type="transmembrane region" description="Helical" evidence="7">
    <location>
        <begin position="21"/>
        <end position="40"/>
    </location>
</feature>
<sequence>MRSVLSPNLVTRDIVPLVSRIILGIVLIAHGYQKFALWGLAGTGQAFAGMGVPMPGISAVVAAVIELAGGILLVLGVFTPIVAVVVFLEMIGAALLVHLPHGVFVGDGGWELVGALGAGTLALAAGAGRFSIDGLLRARTSQTAAATGSEREFAEVH</sequence>
<dbReference type="KEGG" id="rain:Rai3103_11455"/>
<gene>
    <name evidence="8" type="ORF">Rai3103_11455</name>
</gene>
<reference evidence="8 9" key="1">
    <citation type="submission" date="2019-10" db="EMBL/GenBank/DDBJ databases">
        <title>Genomic analysis of Raineyella sp. CBA3103.</title>
        <authorList>
            <person name="Roh S.W."/>
        </authorList>
    </citation>
    <scope>NUCLEOTIDE SEQUENCE [LARGE SCALE GENOMIC DNA]</scope>
    <source>
        <strain evidence="8 9">CBA3103</strain>
    </source>
</reference>
<dbReference type="PANTHER" id="PTHR33452">
    <property type="entry name" value="OXIDOREDUCTASE CATD-RELATED"/>
    <property type="match status" value="1"/>
</dbReference>
<evidence type="ECO:0000256" key="1">
    <source>
        <dbReference type="ARBA" id="ARBA00004651"/>
    </source>
</evidence>
<evidence type="ECO:0000313" key="9">
    <source>
        <dbReference type="Proteomes" id="UP000386847"/>
    </source>
</evidence>
<evidence type="ECO:0000256" key="6">
    <source>
        <dbReference type="ARBA" id="ARBA00023136"/>
    </source>
</evidence>
<keyword evidence="9" id="KW-1185">Reference proteome</keyword>
<protein>
    <submittedName>
        <fullName evidence="8">DoxX family membrane protein</fullName>
    </submittedName>
</protein>
<dbReference type="InterPro" id="IPR051907">
    <property type="entry name" value="DoxX-like_oxidoreductase"/>
</dbReference>
<dbReference type="AlphaFoldDB" id="A0A5Q2FHP9"/>
<keyword evidence="6 7" id="KW-0472">Membrane</keyword>
<organism evidence="8 9">
    <name type="scientific">Raineyella fluvialis</name>
    <dbReference type="NCBI Taxonomy" id="2662261"/>
    <lineage>
        <taxon>Bacteria</taxon>
        <taxon>Bacillati</taxon>
        <taxon>Actinomycetota</taxon>
        <taxon>Actinomycetes</taxon>
        <taxon>Propionibacteriales</taxon>
        <taxon>Propionibacteriaceae</taxon>
        <taxon>Raineyella</taxon>
    </lineage>
</organism>
<dbReference type="RefSeq" id="WP_153572714.1">
    <property type="nucleotide sequence ID" value="NZ_CP045725.1"/>
</dbReference>
<accession>A0A5Q2FHP9</accession>